<evidence type="ECO:0008006" key="4">
    <source>
        <dbReference type="Google" id="ProtNLM"/>
    </source>
</evidence>
<evidence type="ECO:0000313" key="3">
    <source>
        <dbReference type="Proteomes" id="UP000031327"/>
    </source>
</evidence>
<dbReference type="PANTHER" id="PTHR34387:SF1">
    <property type="entry name" value="PERIPLASMIC IMMUNOGENIC PROTEIN"/>
    <property type="match status" value="1"/>
</dbReference>
<dbReference type="Pfam" id="PF04402">
    <property type="entry name" value="SIMPL"/>
    <property type="match status" value="1"/>
</dbReference>
<proteinExistence type="predicted"/>
<keyword evidence="1" id="KW-0732">Signal</keyword>
<dbReference type="Gene3D" id="3.30.70.2970">
    <property type="entry name" value="Protein of unknown function (DUF541), domain 2"/>
    <property type="match status" value="1"/>
</dbReference>
<protein>
    <recommendedName>
        <fullName evidence="4">SIMPL domain-containing protein</fullName>
    </recommendedName>
</protein>
<accession>A0A0C1QPN4</accession>
<dbReference type="AlphaFoldDB" id="A0A0C1QPN4"/>
<dbReference type="Gene3D" id="3.30.110.170">
    <property type="entry name" value="Protein of unknown function (DUF541), domain 1"/>
    <property type="match status" value="1"/>
</dbReference>
<evidence type="ECO:0000313" key="2">
    <source>
        <dbReference type="EMBL" id="KID57022.1"/>
    </source>
</evidence>
<dbReference type="OrthoDB" id="6310584at2"/>
<sequence>MRLFTAALSIFLSTSAFAESIPSSPHLYVKGYSEVSVQPDTAIINVAINEKNKNLQDAKSNVDRVVARALDIAKSFGVKGNHIHAQQLNVYKQTRYNRATNEEEFTGFKVSRNITLKLKNVDRYPELLQAFVDSGINQFNNTQFIVEDKADIMNELKQNAIKQAKLGAKELADGFGVKVGDLYSVSFSPMNVPVQPYARGKVMAAETMSLQDSYSTGDTKLTAEVYAVYYIKQ</sequence>
<feature type="signal peptide" evidence="1">
    <location>
        <begin position="1"/>
        <end position="18"/>
    </location>
</feature>
<dbReference type="PANTHER" id="PTHR34387">
    <property type="entry name" value="SLR1258 PROTEIN"/>
    <property type="match status" value="1"/>
</dbReference>
<feature type="chain" id="PRO_5002151349" description="SIMPL domain-containing protein" evidence="1">
    <location>
        <begin position="19"/>
        <end position="233"/>
    </location>
</feature>
<name>A0A0C1QPN4_9GAMM</name>
<gene>
    <name evidence="2" type="ORF">JF50_14250</name>
</gene>
<organism evidence="2 3">
    <name type="scientific">Pseudoalteromonas luteoviolacea</name>
    <dbReference type="NCBI Taxonomy" id="43657"/>
    <lineage>
        <taxon>Bacteria</taxon>
        <taxon>Pseudomonadati</taxon>
        <taxon>Pseudomonadota</taxon>
        <taxon>Gammaproteobacteria</taxon>
        <taxon>Alteromonadales</taxon>
        <taxon>Pseudoalteromonadaceae</taxon>
        <taxon>Pseudoalteromonas</taxon>
    </lineage>
</organism>
<reference evidence="2 3" key="1">
    <citation type="submission" date="2014-12" db="EMBL/GenBank/DDBJ databases">
        <title>Draft Genome Sequence of Pseudoalteromonas luteoviolacea HI1.</title>
        <authorList>
            <person name="Asahina A.Y."/>
            <person name="Hadfield M.G."/>
        </authorList>
    </citation>
    <scope>NUCLEOTIDE SEQUENCE [LARGE SCALE GENOMIC DNA]</scope>
    <source>
        <strain evidence="2 3">HI1</strain>
    </source>
</reference>
<dbReference type="Proteomes" id="UP000031327">
    <property type="component" value="Unassembled WGS sequence"/>
</dbReference>
<comment type="caution">
    <text evidence="2">The sequence shown here is derived from an EMBL/GenBank/DDBJ whole genome shotgun (WGS) entry which is preliminary data.</text>
</comment>
<evidence type="ECO:0000256" key="1">
    <source>
        <dbReference type="SAM" id="SignalP"/>
    </source>
</evidence>
<dbReference type="InterPro" id="IPR007497">
    <property type="entry name" value="SIMPL/DUF541"/>
</dbReference>
<dbReference type="GO" id="GO:0006974">
    <property type="term" value="P:DNA damage response"/>
    <property type="evidence" value="ECO:0007669"/>
    <property type="project" value="TreeGrafter"/>
</dbReference>
<dbReference type="EMBL" id="JWIC01000006">
    <property type="protein sequence ID" value="KID57022.1"/>
    <property type="molecule type" value="Genomic_DNA"/>
</dbReference>
<dbReference type="RefSeq" id="WP_039610082.1">
    <property type="nucleotide sequence ID" value="NZ_JWIC01000006.1"/>
</dbReference>
<dbReference type="InterPro" id="IPR052022">
    <property type="entry name" value="26kDa_periplasmic_antigen"/>
</dbReference>